<evidence type="ECO:0008006" key="3">
    <source>
        <dbReference type="Google" id="ProtNLM"/>
    </source>
</evidence>
<dbReference type="AlphaFoldDB" id="A0A4R9JGV1"/>
<name>A0A4R9JGV1_9LEPT</name>
<evidence type="ECO:0000313" key="1">
    <source>
        <dbReference type="EMBL" id="TGL39719.1"/>
    </source>
</evidence>
<evidence type="ECO:0000313" key="2">
    <source>
        <dbReference type="Proteomes" id="UP000298125"/>
    </source>
</evidence>
<gene>
    <name evidence="1" type="ORF">EHQ49_10060</name>
</gene>
<reference evidence="1" key="1">
    <citation type="journal article" date="2019" name="PLoS Negl. Trop. Dis.">
        <title>Revisiting the worldwide diversity of Leptospira species in the environment.</title>
        <authorList>
            <person name="Vincent A.T."/>
            <person name="Schiettekatte O."/>
            <person name="Bourhy P."/>
            <person name="Veyrier F.J."/>
            <person name="Picardeau M."/>
        </authorList>
    </citation>
    <scope>NUCLEOTIDE SEQUENCE [LARGE SCALE GENOMIC DNA]</scope>
    <source>
        <strain evidence="1">201702692</strain>
    </source>
</reference>
<dbReference type="EMBL" id="RQGA01000011">
    <property type="protein sequence ID" value="TGL39719.1"/>
    <property type="molecule type" value="Genomic_DNA"/>
</dbReference>
<sequence length="359" mass="38985">MKNSILKPTIYLLIFLSVFLIGCHEKKDNTTTNLLTLYMLSGDPTDTMNLNTPLGRASATANVVSSISSNSTTVSNSGSFTMKNPNMKLPLDRQLLAAIHKIYQYGKDPVVAKEVMAEFIATNFPQKNGKVEKVLTAWSGATVVNGRNEYTYSGTLKGRVFEKRSTNMTVNGAACPITAYFVAQLQQNQLAEKGNAVFSNGKLSVSQTNTLGDSINKADIVFNNFGSIYTDSFAYYKEMKKMNSLPTIGTCEGLQTSYAMQDNYTKPVTMNGPLSFESTYLVTGSFPTIRFRAKSVSSSNGLTISQGDITTPSLVIESLSYDSEFDLVSSNSKLAGTIKVTITGKINGATLTENLTVIF</sequence>
<proteinExistence type="predicted"/>
<comment type="caution">
    <text evidence="1">The sequence shown here is derived from an EMBL/GenBank/DDBJ whole genome shotgun (WGS) entry which is preliminary data.</text>
</comment>
<accession>A0A4R9JGV1</accession>
<dbReference type="PROSITE" id="PS51257">
    <property type="entry name" value="PROKAR_LIPOPROTEIN"/>
    <property type="match status" value="1"/>
</dbReference>
<dbReference type="RefSeq" id="WP_135578996.1">
    <property type="nucleotide sequence ID" value="NZ_RQGA01000011.1"/>
</dbReference>
<organism evidence="1 2">
    <name type="scientific">Leptospira perdikensis</name>
    <dbReference type="NCBI Taxonomy" id="2484948"/>
    <lineage>
        <taxon>Bacteria</taxon>
        <taxon>Pseudomonadati</taxon>
        <taxon>Spirochaetota</taxon>
        <taxon>Spirochaetia</taxon>
        <taxon>Leptospirales</taxon>
        <taxon>Leptospiraceae</taxon>
        <taxon>Leptospira</taxon>
    </lineage>
</organism>
<protein>
    <recommendedName>
        <fullName evidence="3">Lipoprotein</fullName>
    </recommendedName>
</protein>
<keyword evidence="2" id="KW-1185">Reference proteome</keyword>
<dbReference type="OrthoDB" id="324084at2"/>
<dbReference type="Proteomes" id="UP000298125">
    <property type="component" value="Unassembled WGS sequence"/>
</dbReference>